<dbReference type="EMBL" id="FXAZ01000001">
    <property type="protein sequence ID" value="SMG19339.1"/>
    <property type="molecule type" value="Genomic_DNA"/>
</dbReference>
<dbReference type="Gene3D" id="3.30.200.20">
    <property type="entry name" value="Phosphorylase Kinase, domain 1"/>
    <property type="match status" value="1"/>
</dbReference>
<keyword evidence="2" id="KW-0418">Kinase</keyword>
<evidence type="ECO:0000313" key="2">
    <source>
        <dbReference type="EMBL" id="SMG19339.1"/>
    </source>
</evidence>
<dbReference type="GO" id="GO:0016301">
    <property type="term" value="F:kinase activity"/>
    <property type="evidence" value="ECO:0007669"/>
    <property type="project" value="UniProtKB-KW"/>
</dbReference>
<organism evidence="2 3">
    <name type="scientific">Paenibacillus aquistagni</name>
    <dbReference type="NCBI Taxonomy" id="1852522"/>
    <lineage>
        <taxon>Bacteria</taxon>
        <taxon>Bacillati</taxon>
        <taxon>Bacillota</taxon>
        <taxon>Bacilli</taxon>
        <taxon>Bacillales</taxon>
        <taxon>Paenibacillaceae</taxon>
        <taxon>Paenibacillus</taxon>
    </lineage>
</organism>
<dbReference type="Proteomes" id="UP000193834">
    <property type="component" value="Unassembled WGS sequence"/>
</dbReference>
<dbReference type="PANTHER" id="PTHR21310:SF15">
    <property type="entry name" value="AMINOGLYCOSIDE PHOSPHOTRANSFERASE DOMAIN-CONTAINING PROTEIN"/>
    <property type="match status" value="1"/>
</dbReference>
<gene>
    <name evidence="2" type="ORF">SAMN06295960_0907</name>
</gene>
<keyword evidence="3" id="KW-1185">Reference proteome</keyword>
<evidence type="ECO:0000313" key="3">
    <source>
        <dbReference type="Proteomes" id="UP000193834"/>
    </source>
</evidence>
<dbReference type="Pfam" id="PF01636">
    <property type="entry name" value="APH"/>
    <property type="match status" value="1"/>
</dbReference>
<dbReference type="RefSeq" id="WP_176228837.1">
    <property type="nucleotide sequence ID" value="NZ_FXAZ01000001.1"/>
</dbReference>
<dbReference type="AlphaFoldDB" id="A0A1X7IWY2"/>
<dbReference type="PANTHER" id="PTHR21310">
    <property type="entry name" value="AMINOGLYCOSIDE PHOSPHOTRANSFERASE-RELATED-RELATED"/>
    <property type="match status" value="1"/>
</dbReference>
<evidence type="ECO:0000259" key="1">
    <source>
        <dbReference type="Pfam" id="PF01636"/>
    </source>
</evidence>
<dbReference type="InterPro" id="IPR051678">
    <property type="entry name" value="AGP_Transferase"/>
</dbReference>
<proteinExistence type="predicted"/>
<keyword evidence="2" id="KW-0808">Transferase</keyword>
<dbReference type="Gene3D" id="3.90.1200.10">
    <property type="match status" value="1"/>
</dbReference>
<name>A0A1X7IWY2_9BACL</name>
<protein>
    <submittedName>
        <fullName evidence="2">Predicted kinase, aminoglycoside phosphotransferase (APT) family</fullName>
    </submittedName>
</protein>
<reference evidence="2 3" key="1">
    <citation type="submission" date="2017-04" db="EMBL/GenBank/DDBJ databases">
        <authorList>
            <person name="Afonso C.L."/>
            <person name="Miller P.J."/>
            <person name="Scott M.A."/>
            <person name="Spackman E."/>
            <person name="Goraichik I."/>
            <person name="Dimitrov K.M."/>
            <person name="Suarez D.L."/>
            <person name="Swayne D.E."/>
        </authorList>
    </citation>
    <scope>NUCLEOTIDE SEQUENCE [LARGE SCALE GENOMIC DNA]</scope>
    <source>
        <strain evidence="2 3">11</strain>
    </source>
</reference>
<dbReference type="STRING" id="1852522.SAMN06295960_0907"/>
<accession>A0A1X7IWY2</accession>
<dbReference type="InterPro" id="IPR002575">
    <property type="entry name" value="Aminoglycoside_PTrfase"/>
</dbReference>
<feature type="domain" description="Aminoglycoside phosphotransferase" evidence="1">
    <location>
        <begin position="34"/>
        <end position="256"/>
    </location>
</feature>
<sequence length="326" mass="37231">MNQTSNIYKELLHEEVEAVVRSAHLAASEDSWTYSLLSGGLFNTTYLLKIKDDKQYVLRVAPIKPELLMDFEKTMMAAEPYIYSLLESKQIPVPRVIKMDDSKSVIPRSYILMERVEGVPLNHDSIPEGAREKLLAQLGGYIKIMHTIQHAKFGWPTADGDVRGDELWSKVLYGLVEEMTARLRNHQLVGEQELIQIERVYDSLRDAYDEVRQPSLVHNDLWDPNILAAQVNGEWKITAIIDVDRAMFADPEYEYVLWGQGEAIMQGYGHSLEGTPQAVLRRKSYHLMLCIMNTYVFAVEYDDQAAFEQSKQEITACLQTLKGAIT</sequence>
<dbReference type="SUPFAM" id="SSF56112">
    <property type="entry name" value="Protein kinase-like (PK-like)"/>
    <property type="match status" value="1"/>
</dbReference>
<dbReference type="InterPro" id="IPR011009">
    <property type="entry name" value="Kinase-like_dom_sf"/>
</dbReference>